<accession>A0AAV5RMP9</accession>
<dbReference type="EMBL" id="BTGC01000008">
    <property type="protein sequence ID" value="GMM52801.1"/>
    <property type="molecule type" value="Genomic_DNA"/>
</dbReference>
<evidence type="ECO:0000313" key="9">
    <source>
        <dbReference type="Proteomes" id="UP001362899"/>
    </source>
</evidence>
<evidence type="ECO:0000256" key="4">
    <source>
        <dbReference type="ARBA" id="ARBA00022989"/>
    </source>
</evidence>
<sequence length="329" mass="35600">MSTTEGTTTEKSCCKFEGFKVPYILTWKNPYETGVLLAKILVIFAIGIKMTPRCFFKLFFYSIGSLSALEAISKAVTGTGIVSSMQPSRFLFLSDYMVDDFASHLSCVFRRLTVGFMHLIDARNPCQGIRLSAAAFVIYILLGIFSVRNLIFTIIISAFSLPPLYIANKEIIDQGINQTIAQVHELTRSISTKVHEKAGKQIDCVKNLVGPILGPRGGFPGHANVSPIGEVPTAAAKPTEHTSTKTPTTEELKDLTKDYDSVPTLVGNVSLNKEKSTDVTAEDLKELTNKYDSVPTLSGNVPIDHTKLNATIDAGAAEAEAAKAASSSN</sequence>
<dbReference type="PROSITE" id="PS50845">
    <property type="entry name" value="RETICULON"/>
    <property type="match status" value="1"/>
</dbReference>
<feature type="transmembrane region" description="Helical" evidence="6">
    <location>
        <begin position="132"/>
        <end position="159"/>
    </location>
</feature>
<feature type="transmembrane region" description="Helical" evidence="6">
    <location>
        <begin position="33"/>
        <end position="51"/>
    </location>
</feature>
<evidence type="ECO:0000313" key="8">
    <source>
        <dbReference type="EMBL" id="GMM52801.1"/>
    </source>
</evidence>
<dbReference type="Proteomes" id="UP001362899">
    <property type="component" value="Unassembled WGS sequence"/>
</dbReference>
<dbReference type="Pfam" id="PF02453">
    <property type="entry name" value="Reticulon"/>
    <property type="match status" value="1"/>
</dbReference>
<dbReference type="InterPro" id="IPR003388">
    <property type="entry name" value="Reticulon"/>
</dbReference>
<keyword evidence="5 6" id="KW-0472">Membrane</keyword>
<comment type="caution">
    <text evidence="8">The sequence shown here is derived from an EMBL/GenBank/DDBJ whole genome shotgun (WGS) entry which is preliminary data.</text>
</comment>
<evidence type="ECO:0000256" key="3">
    <source>
        <dbReference type="ARBA" id="ARBA00022824"/>
    </source>
</evidence>
<protein>
    <recommendedName>
        <fullName evidence="6">Reticulon-like protein</fullName>
    </recommendedName>
</protein>
<keyword evidence="4 6" id="KW-1133">Transmembrane helix</keyword>
<keyword evidence="9" id="KW-1185">Reference proteome</keyword>
<comment type="subcellular location">
    <subcellularLocation>
        <location evidence="1 6">Endoplasmic reticulum membrane</location>
        <topology evidence="1 6">Multi-pass membrane protein</topology>
    </subcellularLocation>
</comment>
<gene>
    <name evidence="8" type="ORF">DASB73_037640</name>
</gene>
<keyword evidence="2 6" id="KW-0812">Transmembrane</keyword>
<name>A0AAV5RMP9_STABA</name>
<dbReference type="GO" id="GO:0005789">
    <property type="term" value="C:endoplasmic reticulum membrane"/>
    <property type="evidence" value="ECO:0007669"/>
    <property type="project" value="UniProtKB-SubCell"/>
</dbReference>
<feature type="domain" description="Reticulon" evidence="7">
    <location>
        <begin position="21"/>
        <end position="194"/>
    </location>
</feature>
<evidence type="ECO:0000256" key="5">
    <source>
        <dbReference type="ARBA" id="ARBA00023136"/>
    </source>
</evidence>
<evidence type="ECO:0000256" key="1">
    <source>
        <dbReference type="ARBA" id="ARBA00004477"/>
    </source>
</evidence>
<evidence type="ECO:0000256" key="2">
    <source>
        <dbReference type="ARBA" id="ARBA00022692"/>
    </source>
</evidence>
<keyword evidence="3 6" id="KW-0256">Endoplasmic reticulum</keyword>
<dbReference type="AlphaFoldDB" id="A0AAV5RMP9"/>
<proteinExistence type="predicted"/>
<organism evidence="8 9">
    <name type="scientific">Starmerella bacillaris</name>
    <name type="common">Yeast</name>
    <name type="synonym">Candida zemplinina</name>
    <dbReference type="NCBI Taxonomy" id="1247836"/>
    <lineage>
        <taxon>Eukaryota</taxon>
        <taxon>Fungi</taxon>
        <taxon>Dikarya</taxon>
        <taxon>Ascomycota</taxon>
        <taxon>Saccharomycotina</taxon>
        <taxon>Dipodascomycetes</taxon>
        <taxon>Dipodascales</taxon>
        <taxon>Trichomonascaceae</taxon>
        <taxon>Starmerella</taxon>
    </lineage>
</organism>
<reference evidence="8 9" key="1">
    <citation type="journal article" date="2023" name="Elife">
        <title>Identification of key yeast species and microbe-microbe interactions impacting larval growth of Drosophila in the wild.</title>
        <authorList>
            <person name="Mure A."/>
            <person name="Sugiura Y."/>
            <person name="Maeda R."/>
            <person name="Honda K."/>
            <person name="Sakurai N."/>
            <person name="Takahashi Y."/>
            <person name="Watada M."/>
            <person name="Katoh T."/>
            <person name="Gotoh A."/>
            <person name="Gotoh Y."/>
            <person name="Taniguchi I."/>
            <person name="Nakamura K."/>
            <person name="Hayashi T."/>
            <person name="Katayama T."/>
            <person name="Uemura T."/>
            <person name="Hattori Y."/>
        </authorList>
    </citation>
    <scope>NUCLEOTIDE SEQUENCE [LARGE SCALE GENOMIC DNA]</scope>
    <source>
        <strain evidence="8 9">SB-73</strain>
    </source>
</reference>
<evidence type="ECO:0000256" key="6">
    <source>
        <dbReference type="RuleBase" id="RU363132"/>
    </source>
</evidence>
<evidence type="ECO:0000259" key="7">
    <source>
        <dbReference type="PROSITE" id="PS50845"/>
    </source>
</evidence>